<comment type="caution">
    <text evidence="1">The sequence shown here is derived from an EMBL/GenBank/DDBJ whole genome shotgun (WGS) entry which is preliminary data.</text>
</comment>
<reference evidence="1" key="1">
    <citation type="submission" date="2023-03" db="EMBL/GenBank/DDBJ databases">
        <title>Massive genome expansion in bonnet fungi (Mycena s.s.) driven by repeated elements and novel gene families across ecological guilds.</title>
        <authorList>
            <consortium name="Lawrence Berkeley National Laboratory"/>
            <person name="Harder C.B."/>
            <person name="Miyauchi S."/>
            <person name="Viragh M."/>
            <person name="Kuo A."/>
            <person name="Thoen E."/>
            <person name="Andreopoulos B."/>
            <person name="Lu D."/>
            <person name="Skrede I."/>
            <person name="Drula E."/>
            <person name="Henrissat B."/>
            <person name="Morin E."/>
            <person name="Kohler A."/>
            <person name="Barry K."/>
            <person name="LaButti K."/>
            <person name="Morin E."/>
            <person name="Salamov A."/>
            <person name="Lipzen A."/>
            <person name="Mereny Z."/>
            <person name="Hegedus B."/>
            <person name="Baldrian P."/>
            <person name="Stursova M."/>
            <person name="Weitz H."/>
            <person name="Taylor A."/>
            <person name="Grigoriev I.V."/>
            <person name="Nagy L.G."/>
            <person name="Martin F."/>
            <person name="Kauserud H."/>
        </authorList>
    </citation>
    <scope>NUCLEOTIDE SEQUENCE</scope>
    <source>
        <strain evidence="1">CBHHK182m</strain>
    </source>
</reference>
<evidence type="ECO:0008006" key="3">
    <source>
        <dbReference type="Google" id="ProtNLM"/>
    </source>
</evidence>
<gene>
    <name evidence="1" type="ORF">B0H16DRAFT_1688201</name>
</gene>
<protein>
    <recommendedName>
        <fullName evidence="3">F-box domain-containing protein</fullName>
    </recommendedName>
</protein>
<organism evidence="1 2">
    <name type="scientific">Mycena metata</name>
    <dbReference type="NCBI Taxonomy" id="1033252"/>
    <lineage>
        <taxon>Eukaryota</taxon>
        <taxon>Fungi</taxon>
        <taxon>Dikarya</taxon>
        <taxon>Basidiomycota</taxon>
        <taxon>Agaricomycotina</taxon>
        <taxon>Agaricomycetes</taxon>
        <taxon>Agaricomycetidae</taxon>
        <taxon>Agaricales</taxon>
        <taxon>Marasmiineae</taxon>
        <taxon>Mycenaceae</taxon>
        <taxon>Mycena</taxon>
    </lineage>
</organism>
<name>A0AAD7JDW3_9AGAR</name>
<proteinExistence type="predicted"/>
<evidence type="ECO:0000313" key="2">
    <source>
        <dbReference type="Proteomes" id="UP001215598"/>
    </source>
</evidence>
<keyword evidence="2" id="KW-1185">Reference proteome</keyword>
<dbReference type="EMBL" id="JARKIB010000032">
    <property type="protein sequence ID" value="KAJ7762632.1"/>
    <property type="molecule type" value="Genomic_DNA"/>
</dbReference>
<dbReference type="AlphaFoldDB" id="A0AAD7JDW3"/>
<accession>A0AAD7JDW3</accession>
<sequence length="407" mass="46083">MAPFIPAPVFPPEITDSIIHELGAELPALRICSQVCRAWLPASRHILHQTLKLRGEDILGFMDIIASPENTYFATLRGLELSLCDNGPATVLLELLPKFVCLKSIGIYSSVFHYELPTLSSVTSLEFKRTEFRSFAAFIILLGQTPNLKSLKLTKVLWGPLPGWGPPATEDILPSKSIPRLELDVLHIEDRAFLDWFTSEVPAPLTSVLELFIREDNHQVPWGQASNIVDTKLLDKVSQYLQYLGVHLEQFYLRFSGSTQIQTLDVSTNTALRSLRINLSNAIPARNWTQYFSTTLPSLLERLRSDDIEELAVDINMILNDKNMNDKNIDLKRLSSILTSPRFARLRRLQFNGQWDGYAPRGRKSARKIFTDTVIDRLAIPSSCSIFLADPLKNEKHGSRVHHKLTR</sequence>
<evidence type="ECO:0000313" key="1">
    <source>
        <dbReference type="EMBL" id="KAJ7762632.1"/>
    </source>
</evidence>
<dbReference type="Proteomes" id="UP001215598">
    <property type="component" value="Unassembled WGS sequence"/>
</dbReference>